<dbReference type="Pfam" id="PF03781">
    <property type="entry name" value="FGE-sulfatase"/>
    <property type="match status" value="1"/>
</dbReference>
<feature type="compositionally biased region" description="Basic and acidic residues" evidence="1">
    <location>
        <begin position="246"/>
        <end position="261"/>
    </location>
</feature>
<dbReference type="InterPro" id="IPR051043">
    <property type="entry name" value="Sulfatase_Mod_Factor_Kinase"/>
</dbReference>
<reference evidence="3 4" key="1">
    <citation type="submission" date="2021-08" db="EMBL/GenBank/DDBJ databases">
        <title>Stenotrophomonas forensis sp. nov., isolated from contaminated viral transport media.</title>
        <authorList>
            <person name="Nguyen S.V."/>
            <person name="Edwards D."/>
            <person name="Scott S."/>
            <person name="Doss J."/>
            <person name="Merid S."/>
            <person name="Zelaya E."/>
            <person name="Maza C."/>
            <person name="Mann M."/>
            <person name="Hamilton B."/>
            <person name="Blackwell R."/>
            <person name="Tran A."/>
            <person name="Hauser J."/>
        </authorList>
    </citation>
    <scope>NUCLEOTIDE SEQUENCE [LARGE SCALE GENOMIC DNA]</scope>
    <source>
        <strain evidence="3 4">DFS-20110405</strain>
    </source>
</reference>
<accession>A0ABY7XV73</accession>
<dbReference type="EMBL" id="CP082270">
    <property type="protein sequence ID" value="WDM61979.1"/>
    <property type="molecule type" value="Genomic_DNA"/>
</dbReference>
<dbReference type="PANTHER" id="PTHR23150">
    <property type="entry name" value="SULFATASE MODIFYING FACTOR 1, 2"/>
    <property type="match status" value="1"/>
</dbReference>
<dbReference type="Gene3D" id="3.90.1580.10">
    <property type="entry name" value="paralog of FGE (formylglycine-generating enzyme)"/>
    <property type="match status" value="1"/>
</dbReference>
<sequence length="332" mass="36970">MPLPRPSLLKSLVPTAFLLTACQGSTVKAPQKHSAELTARIEALSQKTKKDLVEVEGGTFIMGDFGPIDPRAKMPYSGERDDDVLREVTLSSYAIGAKKITYADFDVYTDATGQPRTSQYPFDLEYRNIPDDLPVGVNWEAAQQYCGWVGKLIGRKMELPTEAQWEYAARNRGQFVIWPTDDGSVDDGRNVGDYKTLRAYASKHGYTVGPTPLGQYPPTPLGLYDMIDHGYEWVFDWYRDPYDISDTQDPRGPVHGDEKVQRSSGNQGGGSLFIVSMTFTRFKRHPNPGPDPLLDDDAKYLFDPNSLNRFRCAATASLRPMESAASHSLTPS</sequence>
<dbReference type="SUPFAM" id="SSF56436">
    <property type="entry name" value="C-type lectin-like"/>
    <property type="match status" value="1"/>
</dbReference>
<organism evidence="3 4">
    <name type="scientific">Stenotrophomonas forensis</name>
    <dbReference type="NCBI Taxonomy" id="2871169"/>
    <lineage>
        <taxon>Bacteria</taxon>
        <taxon>Pseudomonadati</taxon>
        <taxon>Pseudomonadota</taxon>
        <taxon>Gammaproteobacteria</taxon>
        <taxon>Lysobacterales</taxon>
        <taxon>Lysobacteraceae</taxon>
        <taxon>Stenotrophomonas</taxon>
        <taxon>Stenotrophomonas maltophilia group</taxon>
    </lineage>
</organism>
<dbReference type="PANTHER" id="PTHR23150:SF19">
    <property type="entry name" value="FORMYLGLYCINE-GENERATING ENZYME"/>
    <property type="match status" value="1"/>
</dbReference>
<dbReference type="InterPro" id="IPR016187">
    <property type="entry name" value="CTDL_fold"/>
</dbReference>
<evidence type="ECO:0000256" key="1">
    <source>
        <dbReference type="SAM" id="MobiDB-lite"/>
    </source>
</evidence>
<feature type="region of interest" description="Disordered" evidence="1">
    <location>
        <begin position="246"/>
        <end position="269"/>
    </location>
</feature>
<name>A0ABY7XV73_9GAMM</name>
<proteinExistence type="predicted"/>
<protein>
    <submittedName>
        <fullName evidence="3">Formylglycine-generating enzyme family protein</fullName>
    </submittedName>
</protein>
<dbReference type="Proteomes" id="UP001216828">
    <property type="component" value="Chromosome"/>
</dbReference>
<dbReference type="InterPro" id="IPR042095">
    <property type="entry name" value="SUMF_sf"/>
</dbReference>
<evidence type="ECO:0000259" key="2">
    <source>
        <dbReference type="Pfam" id="PF03781"/>
    </source>
</evidence>
<dbReference type="PROSITE" id="PS51257">
    <property type="entry name" value="PROKAR_LIPOPROTEIN"/>
    <property type="match status" value="1"/>
</dbReference>
<gene>
    <name evidence="3" type="ORF">K5L94_12560</name>
</gene>
<keyword evidence="4" id="KW-1185">Reference proteome</keyword>
<evidence type="ECO:0000313" key="3">
    <source>
        <dbReference type="EMBL" id="WDM61979.1"/>
    </source>
</evidence>
<evidence type="ECO:0000313" key="4">
    <source>
        <dbReference type="Proteomes" id="UP001216828"/>
    </source>
</evidence>
<dbReference type="RefSeq" id="WP_274510583.1">
    <property type="nucleotide sequence ID" value="NZ_CP082270.1"/>
</dbReference>
<dbReference type="InterPro" id="IPR005532">
    <property type="entry name" value="SUMF_dom"/>
</dbReference>
<feature type="domain" description="Sulfatase-modifying factor enzyme-like" evidence="2">
    <location>
        <begin position="50"/>
        <end position="252"/>
    </location>
</feature>